<dbReference type="Gene3D" id="3.50.14.10">
    <property type="entry name" value="Replication terminator Tus, domain 1 superfamily/Replication terminator Tus"/>
    <property type="match status" value="1"/>
</dbReference>
<evidence type="ECO:0000256" key="1">
    <source>
        <dbReference type="SAM" id="Coils"/>
    </source>
</evidence>
<evidence type="ECO:0000256" key="2">
    <source>
        <dbReference type="SAM" id="MobiDB-lite"/>
    </source>
</evidence>
<sequence>MALQYQLLAELEHAFDALVEATEALLESCEQQWPAAWALGEQKADSQWLRRALTDFWYQDGQDGRTTRNYIGLVVADESMMEQVTEINQCKDTFAALLEQIRRDHPAMVPEIKATLPFRHPVLHDHLKGEGLARLHLKQCWRHIPVAEAPVARVRMAWYSSGRSIKRLTISEVEEKLARLNNEAPHVRIQWQKLAGLSSGEVLAQVQQQAPLMRANLFYREPLDDGRTRRAMNVPLPIFMPAEDNRLPQINQPPEHPPEKRTRALRGDAKLESEPFIPSLRVYRYRQRS</sequence>
<dbReference type="GO" id="GO:0003677">
    <property type="term" value="F:DNA binding"/>
    <property type="evidence" value="ECO:0007669"/>
    <property type="project" value="InterPro"/>
</dbReference>
<organism evidence="3 4">
    <name type="scientific">Kushneria phosphatilytica</name>
    <dbReference type="NCBI Taxonomy" id="657387"/>
    <lineage>
        <taxon>Bacteria</taxon>
        <taxon>Pseudomonadati</taxon>
        <taxon>Pseudomonadota</taxon>
        <taxon>Gammaproteobacteria</taxon>
        <taxon>Oceanospirillales</taxon>
        <taxon>Halomonadaceae</taxon>
        <taxon>Kushneria</taxon>
    </lineage>
</organism>
<feature type="region of interest" description="Disordered" evidence="2">
    <location>
        <begin position="243"/>
        <end position="272"/>
    </location>
</feature>
<dbReference type="RefSeq" id="WP_070977280.1">
    <property type="nucleotide sequence ID" value="NZ_CP043420.1"/>
</dbReference>
<dbReference type="AlphaFoldDB" id="A0A1S1NU38"/>
<dbReference type="GO" id="GO:0006274">
    <property type="term" value="P:DNA replication termination"/>
    <property type="evidence" value="ECO:0007669"/>
    <property type="project" value="InterPro"/>
</dbReference>
<dbReference type="OrthoDB" id="6354133at2"/>
<dbReference type="GO" id="GO:0005737">
    <property type="term" value="C:cytoplasm"/>
    <property type="evidence" value="ECO:0007669"/>
    <property type="project" value="InterPro"/>
</dbReference>
<reference evidence="3 4" key="1">
    <citation type="submission" date="2019-08" db="EMBL/GenBank/DDBJ databases">
        <title>Complete genome sequence of Kushneria sp. YCWA18, a halophilic phosphate-solubilizing bacterium isolated from Daqiao saltern in China.</title>
        <authorList>
            <person name="Du G.-X."/>
            <person name="Qu L.-Y."/>
        </authorList>
    </citation>
    <scope>NUCLEOTIDE SEQUENCE [LARGE SCALE GENOMIC DNA]</scope>
    <source>
        <strain evidence="3 4">YCWA18</strain>
    </source>
</reference>
<name>A0A1S1NU38_9GAMM</name>
<dbReference type="InterPro" id="IPR036384">
    <property type="entry name" value="Tus_sf"/>
</dbReference>
<dbReference type="EMBL" id="CP043420">
    <property type="protein sequence ID" value="QEL12779.1"/>
    <property type="molecule type" value="Genomic_DNA"/>
</dbReference>
<evidence type="ECO:0000313" key="3">
    <source>
        <dbReference type="EMBL" id="QEL12779.1"/>
    </source>
</evidence>
<feature type="coiled-coil region" evidence="1">
    <location>
        <begin position="163"/>
        <end position="190"/>
    </location>
</feature>
<feature type="compositionally biased region" description="Basic and acidic residues" evidence="2">
    <location>
        <begin position="256"/>
        <end position="272"/>
    </location>
</feature>
<dbReference type="Proteomes" id="UP000322553">
    <property type="component" value="Chromosome"/>
</dbReference>
<protein>
    <submittedName>
        <fullName evidence="3">DNA replication terminus site-binding protein</fullName>
    </submittedName>
</protein>
<dbReference type="KEGG" id="kuy:FY550_07280"/>
<dbReference type="STRING" id="657387.BH688_03525"/>
<keyword evidence="1" id="KW-0175">Coiled coil</keyword>
<keyword evidence="4" id="KW-1185">Reference proteome</keyword>
<accession>A0A1S1NU38</accession>
<dbReference type="InterPro" id="IPR036381">
    <property type="entry name" value="Tus_dom1"/>
</dbReference>
<dbReference type="SUPFAM" id="SSF56596">
    <property type="entry name" value="Replication terminator protein (Tus)"/>
    <property type="match status" value="1"/>
</dbReference>
<gene>
    <name evidence="3" type="ORF">FY550_07280</name>
</gene>
<evidence type="ECO:0000313" key="4">
    <source>
        <dbReference type="Proteomes" id="UP000322553"/>
    </source>
</evidence>
<proteinExistence type="predicted"/>